<keyword evidence="7" id="KW-0828">Tyrosine catabolism</keyword>
<evidence type="ECO:0000313" key="12">
    <source>
        <dbReference type="Proteomes" id="UP000009183"/>
    </source>
</evidence>
<dbReference type="PROSITE" id="PS51819">
    <property type="entry name" value="VOC"/>
    <property type="match status" value="1"/>
</dbReference>
<reference evidence="12" key="1">
    <citation type="journal article" date="2007" name="Nature">
        <title>The grapevine genome sequence suggests ancestral hexaploidization in major angiosperm phyla.</title>
        <authorList>
            <consortium name="The French-Italian Public Consortium for Grapevine Genome Characterization."/>
            <person name="Jaillon O."/>
            <person name="Aury J.-M."/>
            <person name="Noel B."/>
            <person name="Policriti A."/>
            <person name="Clepet C."/>
            <person name="Casagrande A."/>
            <person name="Choisne N."/>
            <person name="Aubourg S."/>
            <person name="Vitulo N."/>
            <person name="Jubin C."/>
            <person name="Vezzi A."/>
            <person name="Legeai F."/>
            <person name="Hugueney P."/>
            <person name="Dasilva C."/>
            <person name="Horner D."/>
            <person name="Mica E."/>
            <person name="Jublot D."/>
            <person name="Poulain J."/>
            <person name="Bruyere C."/>
            <person name="Billault A."/>
            <person name="Segurens B."/>
            <person name="Gouyvenoux M."/>
            <person name="Ugarte E."/>
            <person name="Cattonaro F."/>
            <person name="Anthouard V."/>
            <person name="Vico V."/>
            <person name="Del Fabbro C."/>
            <person name="Alaux M."/>
            <person name="Di Gaspero G."/>
            <person name="Dumas V."/>
            <person name="Felice N."/>
            <person name="Paillard S."/>
            <person name="Juman I."/>
            <person name="Moroldo M."/>
            <person name="Scalabrin S."/>
            <person name="Canaguier A."/>
            <person name="Le Clainche I."/>
            <person name="Malacrida G."/>
            <person name="Durand E."/>
            <person name="Pesole G."/>
            <person name="Laucou V."/>
            <person name="Chatelet P."/>
            <person name="Merdinoglu D."/>
            <person name="Delledonne M."/>
            <person name="Pezzotti M."/>
            <person name="Lecharny A."/>
            <person name="Scarpelli C."/>
            <person name="Artiguenave F."/>
            <person name="Pe M.E."/>
            <person name="Valle G."/>
            <person name="Morgante M."/>
            <person name="Caboche M."/>
            <person name="Adam-Blondon A.-F."/>
            <person name="Weissenbach J."/>
            <person name="Quetier F."/>
            <person name="Wincker P."/>
        </authorList>
    </citation>
    <scope>NUCLEOTIDE SEQUENCE [LARGE SCALE GENOMIC DNA]</scope>
    <source>
        <strain evidence="12">cv. Pinot noir / PN40024</strain>
    </source>
</reference>
<dbReference type="InterPro" id="IPR037523">
    <property type="entry name" value="VOC_core"/>
</dbReference>
<dbReference type="AlphaFoldDB" id="F6HT53"/>
<accession>F6HT53</accession>
<proteinExistence type="inferred from homology"/>
<dbReference type="InterPro" id="IPR041735">
    <property type="entry name" value="4OHPhenylPyrv_dOase_C"/>
</dbReference>
<dbReference type="eggNOG" id="KOG0638">
    <property type="taxonomic scope" value="Eukaryota"/>
</dbReference>
<dbReference type="GO" id="GO:0006559">
    <property type="term" value="P:L-phenylalanine catabolic process"/>
    <property type="evidence" value="ECO:0007669"/>
    <property type="project" value="UniProtKB-KW"/>
</dbReference>
<comment type="similarity">
    <text evidence="3">Belongs to the 4HPPD family.</text>
</comment>
<dbReference type="CDD" id="cd07250">
    <property type="entry name" value="HPPD_C_like"/>
    <property type="match status" value="1"/>
</dbReference>
<dbReference type="InParanoid" id="F6HT53"/>
<sequence>MDLGLRRVDHTVGNVPELAPVVAYLKQLNGFHELAEFAAEDVGTSESRLNSVVLANNNEMVLLPLNEPVFGAKRKRQIQTYLEHNEGAGVQHLVLMSDNICRTLREMRRRSGVGRFEFMPSPLPTYYRNMKKRAGNVLTDDQIKECEDLGILVDKDDQGTLLQILTKPLDDRPTIFIEMIQRLGCMVKDDEGKVVGCGGFGKGNFSKLFKSIEEYEKTLEAKRIAETSCVSLIHNSL</sequence>
<dbReference type="GO" id="GO:0046872">
    <property type="term" value="F:metal ion binding"/>
    <property type="evidence" value="ECO:0007669"/>
    <property type="project" value="UniProtKB-KW"/>
</dbReference>
<dbReference type="PANTHER" id="PTHR11959">
    <property type="entry name" value="4-HYDROXYPHENYLPYRUVATE DIOXYGENASE"/>
    <property type="match status" value="1"/>
</dbReference>
<organism evidence="11 12">
    <name type="scientific">Vitis vinifera</name>
    <name type="common">Grape</name>
    <dbReference type="NCBI Taxonomy" id="29760"/>
    <lineage>
        <taxon>Eukaryota</taxon>
        <taxon>Viridiplantae</taxon>
        <taxon>Streptophyta</taxon>
        <taxon>Embryophyta</taxon>
        <taxon>Tracheophyta</taxon>
        <taxon>Spermatophyta</taxon>
        <taxon>Magnoliopsida</taxon>
        <taxon>eudicotyledons</taxon>
        <taxon>Gunneridae</taxon>
        <taxon>Pentapetalae</taxon>
        <taxon>rosids</taxon>
        <taxon>Vitales</taxon>
        <taxon>Vitaceae</taxon>
        <taxon>Viteae</taxon>
        <taxon>Vitis</taxon>
    </lineage>
</organism>
<dbReference type="GO" id="GO:0003868">
    <property type="term" value="F:4-hydroxyphenylpyruvate dioxygenase activity"/>
    <property type="evidence" value="ECO:0000318"/>
    <property type="project" value="GO_Central"/>
</dbReference>
<keyword evidence="8" id="KW-0408">Iron</keyword>
<protein>
    <recommendedName>
        <fullName evidence="4">4-hydroxyphenylpyruvate dioxygenase</fullName>
        <ecNumber evidence="4">1.13.11.27</ecNumber>
    </recommendedName>
</protein>
<evidence type="ECO:0000313" key="11">
    <source>
        <dbReference type="EMBL" id="CCB57863.1"/>
    </source>
</evidence>
<dbReference type="Gene3D" id="3.10.180.10">
    <property type="entry name" value="2,3-Dihydroxybiphenyl 1,2-Dioxygenase, domain 1"/>
    <property type="match status" value="1"/>
</dbReference>
<gene>
    <name evidence="11" type="ordered locus">VIT_02s0012g01990</name>
</gene>
<evidence type="ECO:0000256" key="9">
    <source>
        <dbReference type="ARBA" id="ARBA00023232"/>
    </source>
</evidence>
<evidence type="ECO:0000256" key="1">
    <source>
        <dbReference type="ARBA" id="ARBA00001962"/>
    </source>
</evidence>
<evidence type="ECO:0000259" key="10">
    <source>
        <dbReference type="PROSITE" id="PS51819"/>
    </source>
</evidence>
<dbReference type="GO" id="GO:0006572">
    <property type="term" value="P:L-tyrosine catabolic process"/>
    <property type="evidence" value="ECO:0000318"/>
    <property type="project" value="GO_Central"/>
</dbReference>
<evidence type="ECO:0000256" key="6">
    <source>
        <dbReference type="ARBA" id="ARBA00022737"/>
    </source>
</evidence>
<dbReference type="InterPro" id="IPR029068">
    <property type="entry name" value="Glyas_Bleomycin-R_OHBP_Dase"/>
</dbReference>
<comment type="pathway">
    <text evidence="2">Amino-acid degradation; L-phenylalanine degradation; acetoacetate and fumarate from L-phenylalanine: step 3/6.</text>
</comment>
<dbReference type="InterPro" id="IPR005956">
    <property type="entry name" value="4OHPhenylPyrv_dOase"/>
</dbReference>
<comment type="cofactor">
    <cofactor evidence="1">
        <name>Fe cation</name>
        <dbReference type="ChEBI" id="CHEBI:24875"/>
    </cofactor>
</comment>
<dbReference type="SUPFAM" id="SSF54593">
    <property type="entry name" value="Glyoxalase/Bleomycin resistance protein/Dihydroxybiphenyl dioxygenase"/>
    <property type="match status" value="1"/>
</dbReference>
<keyword evidence="5" id="KW-0479">Metal-binding</keyword>
<dbReference type="PANTHER" id="PTHR11959:SF1">
    <property type="entry name" value="4-HYDROXYPHENYLPYRUVATE DIOXYGENASE"/>
    <property type="match status" value="1"/>
</dbReference>
<dbReference type="EC" id="1.13.11.27" evidence="4"/>
<name>F6HT53_VITVI</name>
<evidence type="ECO:0000256" key="7">
    <source>
        <dbReference type="ARBA" id="ARBA00022878"/>
    </source>
</evidence>
<evidence type="ECO:0000256" key="5">
    <source>
        <dbReference type="ARBA" id="ARBA00022723"/>
    </source>
</evidence>
<dbReference type="HOGENOM" id="CLU_034004_0_0_1"/>
<dbReference type="PaxDb" id="29760-VIT_02s0012g01990.t01"/>
<dbReference type="FunFam" id="3.10.180.10:FF:000013">
    <property type="entry name" value="4-hydroxyphenylpyruvate dioxygenase"/>
    <property type="match status" value="1"/>
</dbReference>
<keyword evidence="12" id="KW-1185">Reference proteome</keyword>
<evidence type="ECO:0000256" key="4">
    <source>
        <dbReference type="ARBA" id="ARBA00013222"/>
    </source>
</evidence>
<dbReference type="Proteomes" id="UP000009183">
    <property type="component" value="Chromosome 2"/>
</dbReference>
<evidence type="ECO:0000256" key="2">
    <source>
        <dbReference type="ARBA" id="ARBA00005162"/>
    </source>
</evidence>
<keyword evidence="9" id="KW-0585">Phenylalanine catabolism</keyword>
<evidence type="ECO:0000256" key="3">
    <source>
        <dbReference type="ARBA" id="ARBA00005877"/>
    </source>
</evidence>
<evidence type="ECO:0000256" key="8">
    <source>
        <dbReference type="ARBA" id="ARBA00023004"/>
    </source>
</evidence>
<feature type="domain" description="VOC" evidence="10">
    <location>
        <begin position="7"/>
        <end position="167"/>
    </location>
</feature>
<keyword evidence="6" id="KW-0677">Repeat</keyword>
<dbReference type="STRING" id="29760.F6HT53"/>
<dbReference type="EMBL" id="FN596247">
    <property type="protein sequence ID" value="CCB57863.1"/>
    <property type="molecule type" value="Genomic_DNA"/>
</dbReference>